<dbReference type="CDD" id="cd00537">
    <property type="entry name" value="MTHFR"/>
    <property type="match status" value="1"/>
</dbReference>
<evidence type="ECO:0000256" key="8">
    <source>
        <dbReference type="PROSITE-ProRule" id="PRU00333"/>
    </source>
</evidence>
<dbReference type="PROSITE" id="PS50970">
    <property type="entry name" value="HCY"/>
    <property type="match status" value="1"/>
</dbReference>
<evidence type="ECO:0000313" key="10">
    <source>
        <dbReference type="EMBL" id="WGK70324.1"/>
    </source>
</evidence>
<comment type="cofactor">
    <cofactor evidence="8">
        <name>Zn(2+)</name>
        <dbReference type="ChEBI" id="CHEBI:29105"/>
    </cofactor>
</comment>
<keyword evidence="3 8" id="KW-0489">Methyltransferase</keyword>
<proteinExistence type="predicted"/>
<dbReference type="EC" id="2.1.1.10" evidence="10"/>
<dbReference type="GO" id="GO:0004489">
    <property type="term" value="F:methylenetetrahydrofolate reductase [NAD(P)H] activity"/>
    <property type="evidence" value="ECO:0007669"/>
    <property type="project" value="UniProtKB-EC"/>
</dbReference>
<dbReference type="EMBL" id="CP123443">
    <property type="protein sequence ID" value="WGK70324.1"/>
    <property type="molecule type" value="Genomic_DNA"/>
</dbReference>
<dbReference type="PANTHER" id="PTHR11103">
    <property type="entry name" value="SLR1189 PROTEIN"/>
    <property type="match status" value="1"/>
</dbReference>
<dbReference type="SUPFAM" id="SSF51730">
    <property type="entry name" value="FAD-linked oxidoreductase"/>
    <property type="match status" value="1"/>
</dbReference>
<comment type="pathway">
    <text evidence="2">One-carbon metabolism; tetrahydrofolate interconversion.</text>
</comment>
<keyword evidence="4" id="KW-0285">Flavoprotein</keyword>
<dbReference type="InterPro" id="IPR003171">
    <property type="entry name" value="Mehydrof_redctse-like"/>
</dbReference>
<evidence type="ECO:0000256" key="7">
    <source>
        <dbReference type="ARBA" id="ARBA00023002"/>
    </source>
</evidence>
<accession>A0ABY8MK23</accession>
<dbReference type="InterPro" id="IPR036589">
    <property type="entry name" value="HCY_dom_sf"/>
</dbReference>
<dbReference type="GO" id="GO:0008168">
    <property type="term" value="F:methyltransferase activity"/>
    <property type="evidence" value="ECO:0007669"/>
    <property type="project" value="UniProtKB-KW"/>
</dbReference>
<evidence type="ECO:0000256" key="4">
    <source>
        <dbReference type="ARBA" id="ARBA00022630"/>
    </source>
</evidence>
<comment type="cofactor">
    <cofactor evidence="1">
        <name>FAD</name>
        <dbReference type="ChEBI" id="CHEBI:57692"/>
    </cofactor>
</comment>
<dbReference type="Proteomes" id="UP001228690">
    <property type="component" value="Chromosome"/>
</dbReference>
<dbReference type="Pfam" id="PF02219">
    <property type="entry name" value="MTHFR"/>
    <property type="match status" value="1"/>
</dbReference>
<evidence type="ECO:0000259" key="9">
    <source>
        <dbReference type="PROSITE" id="PS50970"/>
    </source>
</evidence>
<evidence type="ECO:0000256" key="2">
    <source>
        <dbReference type="ARBA" id="ARBA00004777"/>
    </source>
</evidence>
<keyword evidence="11" id="KW-1185">Reference proteome</keyword>
<sequence length="678" mass="73551">MKNKDLVPDLQTRPKRLSPFEELLRERYLLFDGAIGTRLYAEGVMLNRSFEEQNISNPDLVRRVHRSYIEAGADVLTLNTFSANRFRLAEFGLEKDVAKINREGLALLRSELDRAYPDEKGAAQPKHLVAASIGPCLTPSQLWQEGLGPQGPGQENQGALTGPVESVEAVEAAFTEQLEALCLPGQESGSDPGFRGPDLLLAETFSHARELEALYRAYCNLAKKQALPPLALGLTIGEQGLSASGFSWADFVLRYGACEEVCALMLNCGLGPAHLFHFVEQNIGRCPKPLLLRPNAGYPQESNGRTVYLTTPEYFTLYGKRFRQIGAAAYGGCCGTRPEHIAECAKLLRSLNHQHIEILPCSELPEEELPEPVPLAERSRWGEGLASGRLVSSVELLPPRTPVYGRLLRHAQQCHEANIDAINIPDGPRASARISPLLSAIEIEQKVGIETILHYTCRDRNLLGIQADLLGGYASGLRNVLAVTGDPPKLGDYPDSSGVFDIDAIGLTQALEKLKQGRDIGSGLLKKSAAYAVGVALNPVALNLESEIERYVRKVAAGADFAITQPVFAPETLLHCLKLCDGALAKAGLAPIPVIVGIWPLAGYKNAEFLANEVPGVEIPPAAMERMSRHSDKEAGLREGVALAREVWQELKTCGPPIQGVQVSAPFGRVEAALDVIL</sequence>
<evidence type="ECO:0000256" key="1">
    <source>
        <dbReference type="ARBA" id="ARBA00001974"/>
    </source>
</evidence>
<dbReference type="GO" id="GO:0032259">
    <property type="term" value="P:methylation"/>
    <property type="evidence" value="ECO:0007669"/>
    <property type="project" value="UniProtKB-KW"/>
</dbReference>
<dbReference type="Gene3D" id="3.20.20.330">
    <property type="entry name" value="Homocysteine-binding-like domain"/>
    <property type="match status" value="1"/>
</dbReference>
<dbReference type="PANTHER" id="PTHR11103:SF18">
    <property type="entry name" value="SLR1189 PROTEIN"/>
    <property type="match status" value="1"/>
</dbReference>
<dbReference type="RefSeq" id="WP_326928535.1">
    <property type="nucleotide sequence ID" value="NZ_CP123443.1"/>
</dbReference>
<feature type="domain" description="Hcy-binding" evidence="9">
    <location>
        <begin position="17"/>
        <end position="348"/>
    </location>
</feature>
<evidence type="ECO:0000256" key="3">
    <source>
        <dbReference type="ARBA" id="ARBA00022603"/>
    </source>
</evidence>
<keyword evidence="8" id="KW-0479">Metal-binding</keyword>
<dbReference type="EC" id="1.5.1.20" evidence="10"/>
<dbReference type="SUPFAM" id="SSF82282">
    <property type="entry name" value="Homocysteine S-methyltransferase"/>
    <property type="match status" value="1"/>
</dbReference>
<dbReference type="Pfam" id="PF02574">
    <property type="entry name" value="S-methyl_trans"/>
    <property type="match status" value="1"/>
</dbReference>
<keyword evidence="6" id="KW-0274">FAD</keyword>
<keyword evidence="7 10" id="KW-0560">Oxidoreductase</keyword>
<evidence type="ECO:0000313" key="11">
    <source>
        <dbReference type="Proteomes" id="UP001228690"/>
    </source>
</evidence>
<keyword evidence="8" id="KW-0862">Zinc</keyword>
<dbReference type="NCBIfam" id="NF006396">
    <property type="entry name" value="PRK08645.1"/>
    <property type="match status" value="1"/>
</dbReference>
<dbReference type="InterPro" id="IPR029041">
    <property type="entry name" value="FAD-linked_oxidoreductase-like"/>
</dbReference>
<keyword evidence="5 8" id="KW-0808">Transferase</keyword>
<name>A0ABY8MK23_9SPIO</name>
<organism evidence="10 11">
    <name type="scientific">Candidatus Haliotispira prima</name>
    <dbReference type="NCBI Taxonomy" id="3034016"/>
    <lineage>
        <taxon>Bacteria</taxon>
        <taxon>Pseudomonadati</taxon>
        <taxon>Spirochaetota</taxon>
        <taxon>Spirochaetia</taxon>
        <taxon>Spirochaetales</taxon>
        <taxon>Spirochaetaceae</taxon>
        <taxon>Candidatus Haliotispira</taxon>
    </lineage>
</organism>
<reference evidence="10 11" key="1">
    <citation type="submission" date="2023-04" db="EMBL/GenBank/DDBJ databases">
        <title>Spirochaete genome identified in red abalone sample constitutes a novel genus.</title>
        <authorList>
            <person name="Sharma S.P."/>
            <person name="Purcell C.M."/>
            <person name="Hyde J.R."/>
            <person name="Severin A.J."/>
        </authorList>
    </citation>
    <scope>NUCLEOTIDE SEQUENCE [LARGE SCALE GENOMIC DNA]</scope>
    <source>
        <strain evidence="10 11">SP-2023</strain>
    </source>
</reference>
<evidence type="ECO:0000256" key="6">
    <source>
        <dbReference type="ARBA" id="ARBA00022827"/>
    </source>
</evidence>
<feature type="binding site" evidence="8">
    <location>
        <position position="268"/>
    </location>
    <ligand>
        <name>Zn(2+)</name>
        <dbReference type="ChEBI" id="CHEBI:29105"/>
    </ligand>
</feature>
<feature type="binding site" evidence="8">
    <location>
        <position position="334"/>
    </location>
    <ligand>
        <name>Zn(2+)</name>
        <dbReference type="ChEBI" id="CHEBI:29105"/>
    </ligand>
</feature>
<protein>
    <submittedName>
        <fullName evidence="10">Bifunctional homocysteine S-methyltransferase/methylenetetrahydrofolate reductase</fullName>
        <ecNumber evidence="10">1.5.1.20</ecNumber>
        <ecNumber evidence="10">2.1.1.10</ecNumber>
    </submittedName>
</protein>
<feature type="binding site" evidence="8">
    <location>
        <position position="333"/>
    </location>
    <ligand>
        <name>Zn(2+)</name>
        <dbReference type="ChEBI" id="CHEBI:29105"/>
    </ligand>
</feature>
<dbReference type="Gene3D" id="3.20.20.220">
    <property type="match status" value="1"/>
</dbReference>
<dbReference type="InterPro" id="IPR003726">
    <property type="entry name" value="HCY_dom"/>
</dbReference>
<evidence type="ECO:0000256" key="5">
    <source>
        <dbReference type="ARBA" id="ARBA00022679"/>
    </source>
</evidence>
<gene>
    <name evidence="10" type="ORF">P0082_05540</name>
</gene>